<dbReference type="AlphaFoldDB" id="A0AAD9P7F3"/>
<evidence type="ECO:0000313" key="4">
    <source>
        <dbReference type="EMBL" id="KAK2189366.1"/>
    </source>
</evidence>
<dbReference type="InterPro" id="IPR002738">
    <property type="entry name" value="RNase_P_p30"/>
</dbReference>
<dbReference type="EMBL" id="JAODUO010000108">
    <property type="protein sequence ID" value="KAK2189366.1"/>
    <property type="molecule type" value="Genomic_DNA"/>
</dbReference>
<gene>
    <name evidence="4" type="ORF">NP493_108g02022</name>
</gene>
<comment type="similarity">
    <text evidence="2">Belongs to the eukaryotic/archaeal RNase P protein component 3 family.</text>
</comment>
<organism evidence="4 5">
    <name type="scientific">Ridgeia piscesae</name>
    <name type="common">Tubeworm</name>
    <dbReference type="NCBI Taxonomy" id="27915"/>
    <lineage>
        <taxon>Eukaryota</taxon>
        <taxon>Metazoa</taxon>
        <taxon>Spiralia</taxon>
        <taxon>Lophotrochozoa</taxon>
        <taxon>Annelida</taxon>
        <taxon>Polychaeta</taxon>
        <taxon>Sedentaria</taxon>
        <taxon>Canalipalpata</taxon>
        <taxon>Sabellida</taxon>
        <taxon>Siboglinidae</taxon>
        <taxon>Ridgeia</taxon>
    </lineage>
</organism>
<sequence>MAAFSDLGLLWSDDKILLQKQLRMAIKLGYGMVAINNYVEEFGTKGKKAKHKVASIRRPNEIKVDEDIVHGLHGTLEVKGRRLQQFSRVTTVFSEMGQTRDLQQDEVIQAYDILAVQPTTDKLFHTACTELEVDIISVDMTQRLPFFFRRQSIGIALERGVHFEIVYSPMIRDQTARCHVISNAQALINVCKGRNIIVSSACEKETELRGPYDVFNLALLFDLKEFQAKDAISINCRSVVMHGSGPQPCTKGQVAHSPARKARWPTALHESLGGLQPCTEGQVAHSPARKARWPTALHERLGGLQPCMKGQVAHSPVRKARWPTALHERLGGLQPCMEGQVAHSPALKARWPTALHESPGGPQPCTEGQVAQSPALKARWPTALHERPGGPQPCTEVRWPTALHERPGGPQPCTKG</sequence>
<dbReference type="Proteomes" id="UP001209878">
    <property type="component" value="Unassembled WGS sequence"/>
</dbReference>
<comment type="caution">
    <text evidence="4">The sequence shown here is derived from an EMBL/GenBank/DDBJ whole genome shotgun (WGS) entry which is preliminary data.</text>
</comment>
<dbReference type="GO" id="GO:0008033">
    <property type="term" value="P:tRNA processing"/>
    <property type="evidence" value="ECO:0007669"/>
    <property type="project" value="UniProtKB-KW"/>
</dbReference>
<dbReference type="SUPFAM" id="SSF89550">
    <property type="entry name" value="PHP domain-like"/>
    <property type="match status" value="1"/>
</dbReference>
<keyword evidence="5" id="KW-1185">Reference proteome</keyword>
<proteinExistence type="inferred from homology"/>
<dbReference type="GO" id="GO:0003723">
    <property type="term" value="F:RNA binding"/>
    <property type="evidence" value="ECO:0007669"/>
    <property type="project" value="TreeGrafter"/>
</dbReference>
<dbReference type="Gene3D" id="3.20.20.140">
    <property type="entry name" value="Metal-dependent hydrolases"/>
    <property type="match status" value="1"/>
</dbReference>
<name>A0AAD9P7F3_RIDPI</name>
<evidence type="ECO:0000256" key="3">
    <source>
        <dbReference type="ARBA" id="ARBA00022694"/>
    </source>
</evidence>
<dbReference type="PANTHER" id="PTHR13031:SF0">
    <property type="entry name" value="RIBONUCLEASE P PROTEIN SUBUNIT P30"/>
    <property type="match status" value="1"/>
</dbReference>
<dbReference type="PANTHER" id="PTHR13031">
    <property type="entry name" value="RIBONUCLEASE P SUBUNIT P30"/>
    <property type="match status" value="1"/>
</dbReference>
<evidence type="ECO:0000313" key="5">
    <source>
        <dbReference type="Proteomes" id="UP001209878"/>
    </source>
</evidence>
<keyword evidence="3" id="KW-0819">tRNA processing</keyword>
<accession>A0AAD9P7F3</accession>
<dbReference type="GO" id="GO:0005655">
    <property type="term" value="C:nucleolar ribonuclease P complex"/>
    <property type="evidence" value="ECO:0007669"/>
    <property type="project" value="TreeGrafter"/>
</dbReference>
<evidence type="ECO:0000256" key="2">
    <source>
        <dbReference type="ARBA" id="ARBA00007331"/>
    </source>
</evidence>
<reference evidence="4" key="1">
    <citation type="journal article" date="2023" name="Mol. Biol. Evol.">
        <title>Third-Generation Sequencing Reveals the Adaptive Role of the Epigenome in Three Deep-Sea Polychaetes.</title>
        <authorList>
            <person name="Perez M."/>
            <person name="Aroh O."/>
            <person name="Sun Y."/>
            <person name="Lan Y."/>
            <person name="Juniper S.K."/>
            <person name="Young C.R."/>
            <person name="Angers B."/>
            <person name="Qian P.Y."/>
        </authorList>
    </citation>
    <scope>NUCLEOTIDE SEQUENCE</scope>
    <source>
        <strain evidence="4">R07B-5</strain>
    </source>
</reference>
<dbReference type="InterPro" id="IPR016195">
    <property type="entry name" value="Pol/histidinol_Pase-like"/>
</dbReference>
<comment type="subcellular location">
    <subcellularLocation>
        <location evidence="1">Nucleus</location>
    </subcellularLocation>
</comment>
<evidence type="ECO:0000256" key="1">
    <source>
        <dbReference type="ARBA" id="ARBA00004123"/>
    </source>
</evidence>
<dbReference type="Pfam" id="PF01876">
    <property type="entry name" value="RNase_P_p30"/>
    <property type="match status" value="1"/>
</dbReference>
<protein>
    <submittedName>
        <fullName evidence="4">Uncharacterized protein</fullName>
    </submittedName>
</protein>